<dbReference type="InterPro" id="IPR032466">
    <property type="entry name" value="Metal_Hydrolase"/>
</dbReference>
<dbReference type="Pfam" id="PF07969">
    <property type="entry name" value="Amidohydro_3"/>
    <property type="match status" value="1"/>
</dbReference>
<dbReference type="InterPro" id="IPR011059">
    <property type="entry name" value="Metal-dep_hydrolase_composite"/>
</dbReference>
<evidence type="ECO:0000259" key="1">
    <source>
        <dbReference type="Pfam" id="PF07969"/>
    </source>
</evidence>
<dbReference type="InterPro" id="IPR013108">
    <property type="entry name" value="Amidohydro_3"/>
</dbReference>
<feature type="domain" description="Amidohydrolase 3" evidence="1">
    <location>
        <begin position="23"/>
        <end position="442"/>
    </location>
</feature>
<reference evidence="2" key="1">
    <citation type="submission" date="2021-10" db="EMBL/GenBank/DDBJ databases">
        <title>Tropical sea cucumber genome reveals ecological adaptation and Cuvierian tubules defense mechanism.</title>
        <authorList>
            <person name="Chen T."/>
        </authorList>
    </citation>
    <scope>NUCLEOTIDE SEQUENCE</scope>
    <source>
        <strain evidence="2">Nanhai2018</strain>
        <tissue evidence="2">Muscle</tissue>
    </source>
</reference>
<evidence type="ECO:0000313" key="2">
    <source>
        <dbReference type="EMBL" id="KAJ8034346.1"/>
    </source>
</evidence>
<dbReference type="SUPFAM" id="SSF51556">
    <property type="entry name" value="Metallo-dependent hydrolases"/>
    <property type="match status" value="1"/>
</dbReference>
<dbReference type="Proteomes" id="UP001152320">
    <property type="component" value="Chromosome 10"/>
</dbReference>
<dbReference type="Gene3D" id="2.30.40.10">
    <property type="entry name" value="Urease, subunit C, domain 1"/>
    <property type="match status" value="1"/>
</dbReference>
<dbReference type="Gene3D" id="3.10.310.70">
    <property type="match status" value="1"/>
</dbReference>
<dbReference type="PANTHER" id="PTHR22642">
    <property type="entry name" value="IMIDAZOLONEPROPIONASE"/>
    <property type="match status" value="1"/>
</dbReference>
<dbReference type="AlphaFoldDB" id="A0A9Q1BWU9"/>
<dbReference type="GO" id="GO:0016810">
    <property type="term" value="F:hydrolase activity, acting on carbon-nitrogen (but not peptide) bonds"/>
    <property type="evidence" value="ECO:0007669"/>
    <property type="project" value="InterPro"/>
</dbReference>
<protein>
    <recommendedName>
        <fullName evidence="1">Amidohydrolase 3 domain-containing protein</fullName>
    </recommendedName>
</protein>
<gene>
    <name evidence="2" type="ORF">HOLleu_21138</name>
</gene>
<name>A0A9Q1BWU9_HOLLE</name>
<proteinExistence type="predicted"/>
<comment type="caution">
    <text evidence="2">The sequence shown here is derived from an EMBL/GenBank/DDBJ whole genome shotgun (WGS) entry which is preliminary data.</text>
</comment>
<dbReference type="Gene3D" id="3.20.20.140">
    <property type="entry name" value="Metal-dependent hydrolases"/>
    <property type="match status" value="1"/>
</dbReference>
<dbReference type="OrthoDB" id="3501663at2759"/>
<evidence type="ECO:0000313" key="3">
    <source>
        <dbReference type="Proteomes" id="UP001152320"/>
    </source>
</evidence>
<dbReference type="EMBL" id="JAIZAY010000010">
    <property type="protein sequence ID" value="KAJ8034346.1"/>
    <property type="molecule type" value="Genomic_DNA"/>
</dbReference>
<dbReference type="PANTHER" id="PTHR22642:SF2">
    <property type="entry name" value="PROTEIN LONG AFTER FAR-RED 3"/>
    <property type="match status" value="1"/>
</dbReference>
<dbReference type="SUPFAM" id="SSF51338">
    <property type="entry name" value="Composite domain of metallo-dependent hydrolases"/>
    <property type="match status" value="1"/>
</dbReference>
<organism evidence="2 3">
    <name type="scientific">Holothuria leucospilota</name>
    <name type="common">Black long sea cucumber</name>
    <name type="synonym">Mertensiothuria leucospilota</name>
    <dbReference type="NCBI Taxonomy" id="206669"/>
    <lineage>
        <taxon>Eukaryota</taxon>
        <taxon>Metazoa</taxon>
        <taxon>Echinodermata</taxon>
        <taxon>Eleutherozoa</taxon>
        <taxon>Echinozoa</taxon>
        <taxon>Holothuroidea</taxon>
        <taxon>Aspidochirotacea</taxon>
        <taxon>Aspidochirotida</taxon>
        <taxon>Holothuriidae</taxon>
        <taxon>Holothuria</taxon>
    </lineage>
</organism>
<sequence length="466" mass="52098">MPDAPALSADFLDANFSFTVPIGVIGQNVHVAWVNSLALKKLGIDENTQNPPGGTIVKDKNGKPTGQLLERMVVRLLPPRGIDQGFDEVYESCKIQWRYYSSVGLTTVTDLLYVGTETKDKALKKLADSKDCPVRLAIYNREHAKEGYDGESVSTSPATVNVSAGEKYKTSDRIGNYNGRLWVAGIKLMADGSPHSGTMATREPYLFTPLTETLCFPKAPNYGKLNMENNTLLDTVKRFHLSGKQIAIHSQGERACEQVLKTYEKVCREYGENDRRHRMEHLGLVTKEQLARASQLNLALSFFVDHLRFYGLTFKTNILGDRVNRWAPLSEATKLGLTWTIHQDHPAFPGKANPFSNIRTAITRCTRDDPNTPYGPEYRVSIDEALKAYTINGAWQLHREKDLGSITVGKKADLIVLSKNPYKVDPFDLESINVIESFLEGRRNNFAVIRGIQNSNIAVLQSINYS</sequence>
<keyword evidence="3" id="KW-1185">Reference proteome</keyword>
<accession>A0A9Q1BWU9</accession>